<feature type="domain" description="CBS" evidence="2">
    <location>
        <begin position="108"/>
        <end position="171"/>
    </location>
</feature>
<name>A0A346NHU6_9ALTE</name>
<dbReference type="InterPro" id="IPR046342">
    <property type="entry name" value="CBS_dom_sf"/>
</dbReference>
<dbReference type="InterPro" id="IPR000644">
    <property type="entry name" value="CBS_dom"/>
</dbReference>
<organism evidence="3 4">
    <name type="scientific">Salinimonas sediminis</name>
    <dbReference type="NCBI Taxonomy" id="2303538"/>
    <lineage>
        <taxon>Bacteria</taxon>
        <taxon>Pseudomonadati</taxon>
        <taxon>Pseudomonadota</taxon>
        <taxon>Gammaproteobacteria</taxon>
        <taxon>Alteromonadales</taxon>
        <taxon>Alteromonadaceae</taxon>
        <taxon>Alteromonas/Salinimonas group</taxon>
        <taxon>Salinimonas</taxon>
    </lineage>
</organism>
<keyword evidence="1" id="KW-0129">CBS domain</keyword>
<dbReference type="OrthoDB" id="5295117at2"/>
<dbReference type="RefSeq" id="WP_108565779.1">
    <property type="nucleotide sequence ID" value="NZ_CP031769.1"/>
</dbReference>
<evidence type="ECO:0000313" key="4">
    <source>
        <dbReference type="Proteomes" id="UP000262073"/>
    </source>
</evidence>
<dbReference type="EMBL" id="CP031769">
    <property type="protein sequence ID" value="AXR05103.1"/>
    <property type="molecule type" value="Genomic_DNA"/>
</dbReference>
<accession>A0A346NHU6</accession>
<evidence type="ECO:0000256" key="1">
    <source>
        <dbReference type="PROSITE-ProRule" id="PRU00703"/>
    </source>
</evidence>
<dbReference type="Proteomes" id="UP000262073">
    <property type="component" value="Chromosome"/>
</dbReference>
<proteinExistence type="predicted"/>
<evidence type="ECO:0000259" key="2">
    <source>
        <dbReference type="PROSITE" id="PS51371"/>
    </source>
</evidence>
<evidence type="ECO:0000313" key="3">
    <source>
        <dbReference type="EMBL" id="AXR05103.1"/>
    </source>
</evidence>
<dbReference type="Gene3D" id="3.10.580.10">
    <property type="entry name" value="CBS-domain"/>
    <property type="match status" value="1"/>
</dbReference>
<dbReference type="Pfam" id="PF00571">
    <property type="entry name" value="CBS"/>
    <property type="match status" value="1"/>
</dbReference>
<dbReference type="PROSITE" id="PS51371">
    <property type="entry name" value="CBS"/>
    <property type="match status" value="1"/>
</dbReference>
<gene>
    <name evidence="3" type="ORF">D0Y50_01195</name>
</gene>
<dbReference type="AlphaFoldDB" id="A0A346NHU6"/>
<sequence length="186" mass="20790">MHTLPLYKTEQIDKLAWPTVQRQISLHSPALSIVTDFTEQTPQVIDYDTAAVALESLMKHSHVKMKIVLDKHQQFAGIVTLADLTEQRILQKVASGIERHELTAQDFMQPKTALQSFDYAQLVNARVGDVVETLKDNGQHHCLVTDRGAHEIRGVISVSDIARTLRLPLDIYAQPSFSALSRILAA</sequence>
<dbReference type="SUPFAM" id="SSF54631">
    <property type="entry name" value="CBS-domain pair"/>
    <property type="match status" value="1"/>
</dbReference>
<reference evidence="3 4" key="1">
    <citation type="submission" date="2018-08" db="EMBL/GenBank/DDBJ databases">
        <title>Salinimonas sediminis sp. nov., a piezophilic bacterium isolated from a deep-sea sediment sample from the New Britain Trench.</title>
        <authorList>
            <person name="Cao J."/>
        </authorList>
    </citation>
    <scope>NUCLEOTIDE SEQUENCE [LARGE SCALE GENOMIC DNA]</scope>
    <source>
        <strain evidence="3 4">N102</strain>
    </source>
</reference>
<keyword evidence="4" id="KW-1185">Reference proteome</keyword>
<dbReference type="KEGG" id="salm:D0Y50_01195"/>
<protein>
    <submittedName>
        <fullName evidence="3">CBS domain-containing protein</fullName>
    </submittedName>
</protein>